<accession>A0A2I0W6L1</accession>
<protein>
    <submittedName>
        <fullName evidence="2">Uncharacterized protein</fullName>
    </submittedName>
</protein>
<dbReference type="EMBL" id="KZ502882">
    <property type="protein sequence ID" value="PKU71292.1"/>
    <property type="molecule type" value="Genomic_DNA"/>
</dbReference>
<proteinExistence type="predicted"/>
<reference evidence="2 3" key="2">
    <citation type="journal article" date="2017" name="Nature">
        <title>The Apostasia genome and the evolution of orchids.</title>
        <authorList>
            <person name="Zhang G.Q."/>
            <person name="Liu K.W."/>
            <person name="Li Z."/>
            <person name="Lohaus R."/>
            <person name="Hsiao Y.Y."/>
            <person name="Niu S.C."/>
            <person name="Wang J.Y."/>
            <person name="Lin Y.C."/>
            <person name="Xu Q."/>
            <person name="Chen L.J."/>
            <person name="Yoshida K."/>
            <person name="Fujiwara S."/>
            <person name="Wang Z.W."/>
            <person name="Zhang Y.Q."/>
            <person name="Mitsuda N."/>
            <person name="Wang M."/>
            <person name="Liu G.H."/>
            <person name="Pecoraro L."/>
            <person name="Huang H.X."/>
            <person name="Xiao X.J."/>
            <person name="Lin M."/>
            <person name="Wu X.Y."/>
            <person name="Wu W.L."/>
            <person name="Chen Y.Y."/>
            <person name="Chang S.B."/>
            <person name="Sakamoto S."/>
            <person name="Ohme-Takagi M."/>
            <person name="Yagi M."/>
            <person name="Zeng S.J."/>
            <person name="Shen C.Y."/>
            <person name="Yeh C.M."/>
            <person name="Luo Y.B."/>
            <person name="Tsai W.C."/>
            <person name="Van de Peer Y."/>
            <person name="Liu Z.J."/>
        </authorList>
    </citation>
    <scope>NUCLEOTIDE SEQUENCE [LARGE SCALE GENOMIC DNA]</scope>
    <source>
        <tissue evidence="2">The whole plant</tissue>
    </source>
</reference>
<sequence>MTLARAPQPFLSVYFFICRTSKEAKKSFSDSFKTTSHTKQAKLKSNEQPEKRKSKPQQTCGYMKAVQNREKERTLGEKKSENGGVEEQKFWRL</sequence>
<evidence type="ECO:0000313" key="2">
    <source>
        <dbReference type="EMBL" id="PKU71292.1"/>
    </source>
</evidence>
<name>A0A2I0W6L1_9ASPA</name>
<reference evidence="2 3" key="1">
    <citation type="journal article" date="2016" name="Sci. Rep.">
        <title>The Dendrobium catenatum Lindl. genome sequence provides insights into polysaccharide synthase, floral development and adaptive evolution.</title>
        <authorList>
            <person name="Zhang G.Q."/>
            <person name="Xu Q."/>
            <person name="Bian C."/>
            <person name="Tsai W.C."/>
            <person name="Yeh C.M."/>
            <person name="Liu K.W."/>
            <person name="Yoshida K."/>
            <person name="Zhang L.S."/>
            <person name="Chang S.B."/>
            <person name="Chen F."/>
            <person name="Shi Y."/>
            <person name="Su Y.Y."/>
            <person name="Zhang Y.Q."/>
            <person name="Chen L.J."/>
            <person name="Yin Y."/>
            <person name="Lin M."/>
            <person name="Huang H."/>
            <person name="Deng H."/>
            <person name="Wang Z.W."/>
            <person name="Zhu S.L."/>
            <person name="Zhao X."/>
            <person name="Deng C."/>
            <person name="Niu S.C."/>
            <person name="Huang J."/>
            <person name="Wang M."/>
            <person name="Liu G.H."/>
            <person name="Yang H.J."/>
            <person name="Xiao X.J."/>
            <person name="Hsiao Y.Y."/>
            <person name="Wu W.L."/>
            <person name="Chen Y.Y."/>
            <person name="Mitsuda N."/>
            <person name="Ohme-Takagi M."/>
            <person name="Luo Y.B."/>
            <person name="Van de Peer Y."/>
            <person name="Liu Z.J."/>
        </authorList>
    </citation>
    <scope>NUCLEOTIDE SEQUENCE [LARGE SCALE GENOMIC DNA]</scope>
    <source>
        <tissue evidence="2">The whole plant</tissue>
    </source>
</reference>
<keyword evidence="3" id="KW-1185">Reference proteome</keyword>
<gene>
    <name evidence="2" type="ORF">MA16_Dca007289</name>
</gene>
<dbReference type="Proteomes" id="UP000233837">
    <property type="component" value="Unassembled WGS sequence"/>
</dbReference>
<feature type="compositionally biased region" description="Low complexity" evidence="1">
    <location>
        <begin position="29"/>
        <end position="38"/>
    </location>
</feature>
<dbReference type="AlphaFoldDB" id="A0A2I0W6L1"/>
<feature type="compositionally biased region" description="Basic and acidic residues" evidence="1">
    <location>
        <begin position="67"/>
        <end position="93"/>
    </location>
</feature>
<evidence type="ECO:0000313" key="3">
    <source>
        <dbReference type="Proteomes" id="UP000233837"/>
    </source>
</evidence>
<organism evidence="2 3">
    <name type="scientific">Dendrobium catenatum</name>
    <dbReference type="NCBI Taxonomy" id="906689"/>
    <lineage>
        <taxon>Eukaryota</taxon>
        <taxon>Viridiplantae</taxon>
        <taxon>Streptophyta</taxon>
        <taxon>Embryophyta</taxon>
        <taxon>Tracheophyta</taxon>
        <taxon>Spermatophyta</taxon>
        <taxon>Magnoliopsida</taxon>
        <taxon>Liliopsida</taxon>
        <taxon>Asparagales</taxon>
        <taxon>Orchidaceae</taxon>
        <taxon>Epidendroideae</taxon>
        <taxon>Malaxideae</taxon>
        <taxon>Dendrobiinae</taxon>
        <taxon>Dendrobium</taxon>
    </lineage>
</organism>
<evidence type="ECO:0000256" key="1">
    <source>
        <dbReference type="SAM" id="MobiDB-lite"/>
    </source>
</evidence>
<feature type="region of interest" description="Disordered" evidence="1">
    <location>
        <begin position="28"/>
        <end position="93"/>
    </location>
</feature>